<gene>
    <name evidence="1" type="ORF">SAMN04488483_3529</name>
</gene>
<organism evidence="1 2">
    <name type="scientific">Pseudomonas helmanticensis</name>
    <dbReference type="NCBI Taxonomy" id="1471381"/>
    <lineage>
        <taxon>Bacteria</taxon>
        <taxon>Pseudomonadati</taxon>
        <taxon>Pseudomonadota</taxon>
        <taxon>Gammaproteobacteria</taxon>
        <taxon>Pseudomonadales</taxon>
        <taxon>Pseudomonadaceae</taxon>
        <taxon>Pseudomonas</taxon>
    </lineage>
</organism>
<comment type="caution">
    <text evidence="1">The sequence shown here is derived from an EMBL/GenBank/DDBJ whole genome shotgun (WGS) entry which is preliminary data.</text>
</comment>
<protein>
    <submittedName>
        <fullName evidence="1">Uncharacterized protein</fullName>
    </submittedName>
</protein>
<evidence type="ECO:0000313" key="1">
    <source>
        <dbReference type="EMBL" id="SMQ27247.1"/>
    </source>
</evidence>
<keyword evidence="2" id="KW-1185">Reference proteome</keyword>
<proteinExistence type="predicted"/>
<dbReference type="EMBL" id="FXUY01000001">
    <property type="protein sequence ID" value="SMQ27247.1"/>
    <property type="molecule type" value="Genomic_DNA"/>
</dbReference>
<name>A0ACD2U8C7_9PSED</name>
<reference evidence="1" key="1">
    <citation type="submission" date="2017-05" db="EMBL/GenBank/DDBJ databases">
        <authorList>
            <person name="Varghese N."/>
            <person name="Submissions S."/>
        </authorList>
    </citation>
    <scope>NUCLEOTIDE SEQUENCE</scope>
    <source>
        <strain evidence="1">LMG 28168</strain>
    </source>
</reference>
<dbReference type="Proteomes" id="UP001158048">
    <property type="component" value="Unassembled WGS sequence"/>
</dbReference>
<accession>A0ACD2U8C7</accession>
<evidence type="ECO:0000313" key="2">
    <source>
        <dbReference type="Proteomes" id="UP001158048"/>
    </source>
</evidence>
<sequence>MGHPNDARLHPVGAAEGCDLLILFLKSKDRSLRQLLQGLSIAVGAVVDGEGEIDDAFDASFQPPIRQQP</sequence>